<proteinExistence type="predicted"/>
<comment type="caution">
    <text evidence="4">The sequence shown here is derived from an EMBL/GenBank/DDBJ whole genome shotgun (WGS) entry which is preliminary data.</text>
</comment>
<keyword evidence="5" id="KW-1185">Reference proteome</keyword>
<evidence type="ECO:0000259" key="3">
    <source>
        <dbReference type="PROSITE" id="PS51677"/>
    </source>
</evidence>
<accession>A0ABT1PK86</accession>
<gene>
    <name evidence="4" type="ORF">NON19_28025</name>
</gene>
<evidence type="ECO:0000313" key="5">
    <source>
        <dbReference type="Proteomes" id="UP001206206"/>
    </source>
</evidence>
<sequence length="123" mass="12980">MSAAGAGDGTLPAPEHHVAGGPKTLALTFGNVPNPLYTPGVLAVLARYHVPVTFFVLGANAAKYPDTVRRVADEGHVLGNHTCNHPNLGHLSTPRIRGEIERTQQFVTEITGRAPVLFRVPGG</sequence>
<dbReference type="EMBL" id="JANFNH010000048">
    <property type="protein sequence ID" value="MCQ4045777.1"/>
    <property type="molecule type" value="Genomic_DNA"/>
</dbReference>
<dbReference type="InterPro" id="IPR050248">
    <property type="entry name" value="Polysacc_deacetylase_ArnD"/>
</dbReference>
<dbReference type="PANTHER" id="PTHR10587">
    <property type="entry name" value="GLYCOSYL TRANSFERASE-RELATED"/>
    <property type="match status" value="1"/>
</dbReference>
<dbReference type="Proteomes" id="UP001206206">
    <property type="component" value="Unassembled WGS sequence"/>
</dbReference>
<dbReference type="InterPro" id="IPR011330">
    <property type="entry name" value="Glyco_hydro/deAcase_b/a-brl"/>
</dbReference>
<dbReference type="Pfam" id="PF01522">
    <property type="entry name" value="Polysacc_deac_1"/>
    <property type="match status" value="1"/>
</dbReference>
<dbReference type="PROSITE" id="PS51677">
    <property type="entry name" value="NODB"/>
    <property type="match status" value="1"/>
</dbReference>
<reference evidence="4 5" key="1">
    <citation type="submission" date="2022-06" db="EMBL/GenBank/DDBJ databases">
        <title>Draft genome sequence of type strain Streptomyces rubrisoli DSM 42083.</title>
        <authorList>
            <person name="Duangmal K."/>
            <person name="Klaysubun C."/>
        </authorList>
    </citation>
    <scope>NUCLEOTIDE SEQUENCE [LARGE SCALE GENOMIC DNA]</scope>
    <source>
        <strain evidence="4 5">DSM 42083</strain>
    </source>
</reference>
<evidence type="ECO:0000256" key="1">
    <source>
        <dbReference type="ARBA" id="ARBA00022723"/>
    </source>
</evidence>
<dbReference type="PANTHER" id="PTHR10587:SF133">
    <property type="entry name" value="CHITIN DEACETYLASE 1-RELATED"/>
    <property type="match status" value="1"/>
</dbReference>
<dbReference type="RefSeq" id="WP_255931925.1">
    <property type="nucleotide sequence ID" value="NZ_JANFNH010000048.1"/>
</dbReference>
<evidence type="ECO:0000313" key="4">
    <source>
        <dbReference type="EMBL" id="MCQ4045777.1"/>
    </source>
</evidence>
<dbReference type="SUPFAM" id="SSF88713">
    <property type="entry name" value="Glycoside hydrolase/deacetylase"/>
    <property type="match status" value="1"/>
</dbReference>
<protein>
    <submittedName>
        <fullName evidence="4">Polysaccharide deacetylase family protein</fullName>
    </submittedName>
</protein>
<keyword evidence="2" id="KW-0378">Hydrolase</keyword>
<keyword evidence="1" id="KW-0479">Metal-binding</keyword>
<dbReference type="InterPro" id="IPR002509">
    <property type="entry name" value="NODB_dom"/>
</dbReference>
<name>A0ABT1PK86_9ACTN</name>
<evidence type="ECO:0000256" key="2">
    <source>
        <dbReference type="ARBA" id="ARBA00022801"/>
    </source>
</evidence>
<dbReference type="Gene3D" id="3.20.20.370">
    <property type="entry name" value="Glycoside hydrolase/deacetylase"/>
    <property type="match status" value="1"/>
</dbReference>
<dbReference type="CDD" id="cd10917">
    <property type="entry name" value="CE4_NodB_like_6s_7s"/>
    <property type="match status" value="1"/>
</dbReference>
<feature type="domain" description="NodB homology" evidence="3">
    <location>
        <begin position="23"/>
        <end position="123"/>
    </location>
</feature>
<organism evidence="4 5">
    <name type="scientific">Streptantibioticus rubrisoli</name>
    <dbReference type="NCBI Taxonomy" id="1387313"/>
    <lineage>
        <taxon>Bacteria</taxon>
        <taxon>Bacillati</taxon>
        <taxon>Actinomycetota</taxon>
        <taxon>Actinomycetes</taxon>
        <taxon>Kitasatosporales</taxon>
        <taxon>Streptomycetaceae</taxon>
        <taxon>Streptantibioticus</taxon>
    </lineage>
</organism>